<dbReference type="Proteomes" id="UP000247702">
    <property type="component" value="Unassembled WGS sequence"/>
</dbReference>
<dbReference type="EMBL" id="BEXD01000236">
    <property type="protein sequence ID" value="GBB85603.1"/>
    <property type="molecule type" value="Genomic_DNA"/>
</dbReference>
<organism evidence="1 2">
    <name type="scientific">Rhizophagus clarus</name>
    <dbReference type="NCBI Taxonomy" id="94130"/>
    <lineage>
        <taxon>Eukaryota</taxon>
        <taxon>Fungi</taxon>
        <taxon>Fungi incertae sedis</taxon>
        <taxon>Mucoromycota</taxon>
        <taxon>Glomeromycotina</taxon>
        <taxon>Glomeromycetes</taxon>
        <taxon>Glomerales</taxon>
        <taxon>Glomeraceae</taxon>
        <taxon>Rhizophagus</taxon>
    </lineage>
</organism>
<evidence type="ECO:0000313" key="2">
    <source>
        <dbReference type="Proteomes" id="UP000247702"/>
    </source>
</evidence>
<accession>A0A2Z6Q686</accession>
<gene>
    <name evidence="1" type="ORF">RclHR1_01210011</name>
</gene>
<name>A0A2Z6Q686_9GLOM</name>
<comment type="caution">
    <text evidence="1">The sequence shown here is derived from an EMBL/GenBank/DDBJ whole genome shotgun (WGS) entry which is preliminary data.</text>
</comment>
<reference evidence="1 2" key="1">
    <citation type="submission" date="2017-11" db="EMBL/GenBank/DDBJ databases">
        <title>The genome of Rhizophagus clarus HR1 reveals common genetic basis of auxotrophy among arbuscular mycorrhizal fungi.</title>
        <authorList>
            <person name="Kobayashi Y."/>
        </authorList>
    </citation>
    <scope>NUCLEOTIDE SEQUENCE [LARGE SCALE GENOMIC DNA]</scope>
    <source>
        <strain evidence="1 2">HR1</strain>
    </source>
</reference>
<keyword evidence="2" id="KW-1185">Reference proteome</keyword>
<evidence type="ECO:0000313" key="1">
    <source>
        <dbReference type="EMBL" id="GBB85603.1"/>
    </source>
</evidence>
<proteinExistence type="predicted"/>
<protein>
    <submittedName>
        <fullName evidence="1">Uncharacterized protein</fullName>
    </submittedName>
</protein>
<dbReference type="AlphaFoldDB" id="A0A2Z6Q686"/>
<sequence length="366" mass="43186">MPQKNYRDRKSTKSRPSLVDNISKGNGLHQNNEFVLSPQAYSFCVNEFINSVEILGNKIVSMDFLTSSKRIPMYYATIRYLLRKSDKSDSFRTLEQNLVNNHGEFLKHYYTAHRSYTSIFIKSLKFFANLEQNINKILRYNYYKSTPIIIKLNEDSMNITNFTNSTNSQNVLIKIYHSLFFGKKIDLDDFVIINSLKILIDDLMGIQNEIDIALNSTLLLRRYSDLIFYEINQIKYKIEDAINYYEHPLEYPFANLLYMITNFKKFDNKDKDAFEQDLQKIAISKKRLLDLNLELENFAKSFSTTKEYFDAYQKYLKELWEDMKVIEKKQLDEGEIKRFEKILTGVKENYGKCSLALSSLTVKKNN</sequence>